<sequence length="585" mass="62893">MPLASQAALLLGLLSCAAFAASPGDDAHGRGLKAPLPTGFAPTFKPENAGMWQSNYPTAGLFMIHANVLKDGKVIGWSTVSRETGFGTALCDPLNPKTWPGPGKRGQKPGCKQILGKNGISGGYNHFCSGQVTTAKSEVIMFGGHNQDIDWLRHFDYANGNEKQMKVHSQPLNSGRWYPGVVTLADGKILMVAGVAKSGCSNYYVDLKTCASANNPSYSTYDPNTRQQSIDRFDMREQLADAFPQSTYPHVLLLPDGGVAVVAKKSLVKYARQGDGSLTGTSFKRVSAWPDRPGPGLVYPQTGQAILLPMEYPYTKMEFIAAGGSRKDNATQFTPASDLAWKIDLANPAAQWESVGRMPQERVMGDSIILCDGTIGFFNGAGTGIAGWGMPVSFTYADGVSYNCQTHCSMADRDGVFEHRAPIIYDPKTGAFSERDSLAKAVRPRLYHSSAVLLPSCQVMVSGSDVTGDTTAEVYSPPHLFRGPRPVIVSGSDSIVQGQDLKVQYTSQEPVTKALLLRTSATTHSMPFDARALWLPFKPSSTSGQAVLEMPANPNLTPPGMYMIVLHTAKGAVSNAHIVSVFQRK</sequence>
<evidence type="ECO:0000259" key="3">
    <source>
        <dbReference type="Pfam" id="PF07250"/>
    </source>
</evidence>
<feature type="chain" id="PRO_5015178344" evidence="2">
    <location>
        <begin position="21"/>
        <end position="585"/>
    </location>
</feature>
<dbReference type="Gene3D" id="2.60.40.10">
    <property type="entry name" value="Immunoglobulins"/>
    <property type="match status" value="1"/>
</dbReference>
<dbReference type="PANTHER" id="PTHR32208">
    <property type="entry name" value="SECRETED PROTEIN-RELATED"/>
    <property type="match status" value="1"/>
</dbReference>
<protein>
    <submittedName>
        <fullName evidence="5">Galactose oxidase</fullName>
    </submittedName>
</protein>
<evidence type="ECO:0000313" key="6">
    <source>
        <dbReference type="Proteomes" id="UP000239899"/>
    </source>
</evidence>
<dbReference type="Gene3D" id="2.130.10.80">
    <property type="entry name" value="Galactose oxidase/kelch, beta-propeller"/>
    <property type="match status" value="1"/>
</dbReference>
<reference evidence="5 6" key="1">
    <citation type="journal article" date="2018" name="Plant J.">
        <title>Genome sequences of Chlorella sorokiniana UTEX 1602 and Micractinium conductrix SAG 241.80: implications to maltose excretion by a green alga.</title>
        <authorList>
            <person name="Arriola M.B."/>
            <person name="Velmurugan N."/>
            <person name="Zhang Y."/>
            <person name="Plunkett M.H."/>
            <person name="Hondzo H."/>
            <person name="Barney B.M."/>
        </authorList>
    </citation>
    <scope>NUCLEOTIDE SEQUENCE [LARGE SCALE GENOMIC DNA]</scope>
    <source>
        <strain evidence="6">UTEX 1602</strain>
    </source>
</reference>
<dbReference type="OrthoDB" id="2019572at2759"/>
<dbReference type="InterPro" id="IPR037293">
    <property type="entry name" value="Gal_Oxidase_central_sf"/>
</dbReference>
<dbReference type="Pfam" id="PF09118">
    <property type="entry name" value="GO-like_E_set"/>
    <property type="match status" value="1"/>
</dbReference>
<comment type="caution">
    <text evidence="5">The sequence shown here is derived from an EMBL/GenBank/DDBJ whole genome shotgun (WGS) entry which is preliminary data.</text>
</comment>
<feature type="domain" description="Glyoxal oxidase N-terminal" evidence="3">
    <location>
        <begin position="125"/>
        <end position="393"/>
    </location>
</feature>
<dbReference type="AlphaFoldDB" id="A0A2P6TC82"/>
<feature type="signal peptide" evidence="2">
    <location>
        <begin position="1"/>
        <end position="20"/>
    </location>
</feature>
<dbReference type="CDD" id="cd02851">
    <property type="entry name" value="E_set_GO_C"/>
    <property type="match status" value="1"/>
</dbReference>
<keyword evidence="6" id="KW-1185">Reference proteome</keyword>
<dbReference type="SUPFAM" id="SSF50965">
    <property type="entry name" value="Galactose oxidase, central domain"/>
    <property type="match status" value="1"/>
</dbReference>
<accession>A0A2P6TC82</accession>
<dbReference type="PANTHER" id="PTHR32208:SF21">
    <property type="entry name" value="LOW QUALITY PROTEIN: ALDEHYDE OXIDASE GLOX-LIKE"/>
    <property type="match status" value="1"/>
</dbReference>
<name>A0A2P6TC82_CHLSO</name>
<gene>
    <name evidence="5" type="ORF">C2E21_9133</name>
</gene>
<dbReference type="Proteomes" id="UP000239899">
    <property type="component" value="Unassembled WGS sequence"/>
</dbReference>
<evidence type="ECO:0000259" key="4">
    <source>
        <dbReference type="Pfam" id="PF09118"/>
    </source>
</evidence>
<dbReference type="InterPro" id="IPR009880">
    <property type="entry name" value="Glyoxal_oxidase_N"/>
</dbReference>
<feature type="domain" description="Galactose oxidase-like Early set" evidence="4">
    <location>
        <begin position="485"/>
        <end position="581"/>
    </location>
</feature>
<proteinExistence type="predicted"/>
<dbReference type="Pfam" id="PF07250">
    <property type="entry name" value="Glyoxal_oxid_N"/>
    <property type="match status" value="1"/>
</dbReference>
<evidence type="ECO:0000256" key="1">
    <source>
        <dbReference type="ARBA" id="ARBA00022729"/>
    </source>
</evidence>
<organism evidence="5 6">
    <name type="scientific">Chlorella sorokiniana</name>
    <name type="common">Freshwater green alga</name>
    <dbReference type="NCBI Taxonomy" id="3076"/>
    <lineage>
        <taxon>Eukaryota</taxon>
        <taxon>Viridiplantae</taxon>
        <taxon>Chlorophyta</taxon>
        <taxon>core chlorophytes</taxon>
        <taxon>Trebouxiophyceae</taxon>
        <taxon>Chlorellales</taxon>
        <taxon>Chlorellaceae</taxon>
        <taxon>Chlorella clade</taxon>
        <taxon>Chlorella</taxon>
    </lineage>
</organism>
<evidence type="ECO:0000313" key="5">
    <source>
        <dbReference type="EMBL" id="PRW20238.1"/>
    </source>
</evidence>
<dbReference type="InterPro" id="IPR011043">
    <property type="entry name" value="Gal_Oxase/kelch_b-propeller"/>
</dbReference>
<dbReference type="SUPFAM" id="SSF81296">
    <property type="entry name" value="E set domains"/>
    <property type="match status" value="1"/>
</dbReference>
<keyword evidence="1 2" id="KW-0732">Signal</keyword>
<dbReference type="InterPro" id="IPR015202">
    <property type="entry name" value="GO-like_E_set"/>
</dbReference>
<dbReference type="InterPro" id="IPR014756">
    <property type="entry name" value="Ig_E-set"/>
</dbReference>
<evidence type="ECO:0000256" key="2">
    <source>
        <dbReference type="SAM" id="SignalP"/>
    </source>
</evidence>
<dbReference type="EMBL" id="LHPG02000025">
    <property type="protein sequence ID" value="PRW20238.1"/>
    <property type="molecule type" value="Genomic_DNA"/>
</dbReference>
<dbReference type="InterPro" id="IPR013783">
    <property type="entry name" value="Ig-like_fold"/>
</dbReference>